<organism evidence="1 2">
    <name type="scientific">Salininema proteolyticum</name>
    <dbReference type="NCBI Taxonomy" id="1607685"/>
    <lineage>
        <taxon>Bacteria</taxon>
        <taxon>Bacillati</taxon>
        <taxon>Actinomycetota</taxon>
        <taxon>Actinomycetes</taxon>
        <taxon>Glycomycetales</taxon>
        <taxon>Glycomycetaceae</taxon>
        <taxon>Salininema</taxon>
    </lineage>
</organism>
<dbReference type="EMBL" id="JBHSDK010000002">
    <property type="protein sequence ID" value="MFC4334068.1"/>
    <property type="molecule type" value="Genomic_DNA"/>
</dbReference>
<proteinExistence type="predicted"/>
<dbReference type="Proteomes" id="UP001595823">
    <property type="component" value="Unassembled WGS sequence"/>
</dbReference>
<reference evidence="2" key="1">
    <citation type="journal article" date="2019" name="Int. J. Syst. Evol. Microbiol.">
        <title>The Global Catalogue of Microorganisms (GCM) 10K type strain sequencing project: providing services to taxonomists for standard genome sequencing and annotation.</title>
        <authorList>
            <consortium name="The Broad Institute Genomics Platform"/>
            <consortium name="The Broad Institute Genome Sequencing Center for Infectious Disease"/>
            <person name="Wu L."/>
            <person name="Ma J."/>
        </authorList>
    </citation>
    <scope>NUCLEOTIDE SEQUENCE [LARGE SCALE GENOMIC DNA]</scope>
    <source>
        <strain evidence="2">IBRC-M 10908</strain>
    </source>
</reference>
<dbReference type="RefSeq" id="WP_380617802.1">
    <property type="nucleotide sequence ID" value="NZ_JBHSDK010000002.1"/>
</dbReference>
<comment type="caution">
    <text evidence="1">The sequence shown here is derived from an EMBL/GenBank/DDBJ whole genome shotgun (WGS) entry which is preliminary data.</text>
</comment>
<evidence type="ECO:0000313" key="1">
    <source>
        <dbReference type="EMBL" id="MFC4334068.1"/>
    </source>
</evidence>
<sequence>MPDHEVITSPRWLWEVPSHGGDKVPIQIGVRAMRPRQVEYRHDVAPAGGAWWWVTVFQDGTGLRVANDHMTEPVSAEGVAALHLNRYANIAKAYEQGGEALKWARKAVSPAMFEFCVSHALRLIAAADGPGLEGPRTVKFLNDPA</sequence>
<evidence type="ECO:0000313" key="2">
    <source>
        <dbReference type="Proteomes" id="UP001595823"/>
    </source>
</evidence>
<keyword evidence="2" id="KW-1185">Reference proteome</keyword>
<accession>A0ABV8TUG5</accession>
<gene>
    <name evidence="1" type="ORF">ACFPET_02525</name>
</gene>
<name>A0ABV8TUG5_9ACTN</name>
<protein>
    <submittedName>
        <fullName evidence="1">Uncharacterized protein</fullName>
    </submittedName>
</protein>